<comment type="caution">
    <text evidence="1">The sequence shown here is derived from an EMBL/GenBank/DDBJ whole genome shotgun (WGS) entry which is preliminary data.</text>
</comment>
<dbReference type="EMBL" id="CM042017">
    <property type="protein sequence ID" value="KAI3689888.1"/>
    <property type="molecule type" value="Genomic_DNA"/>
</dbReference>
<proteinExistence type="predicted"/>
<dbReference type="Proteomes" id="UP001055811">
    <property type="component" value="Linkage Group LG09"/>
</dbReference>
<reference evidence="1 2" key="2">
    <citation type="journal article" date="2022" name="Mol. Ecol. Resour.">
        <title>The genomes of chicory, endive, great burdock and yacon provide insights into Asteraceae paleo-polyploidization history and plant inulin production.</title>
        <authorList>
            <person name="Fan W."/>
            <person name="Wang S."/>
            <person name="Wang H."/>
            <person name="Wang A."/>
            <person name="Jiang F."/>
            <person name="Liu H."/>
            <person name="Zhao H."/>
            <person name="Xu D."/>
            <person name="Zhang Y."/>
        </authorList>
    </citation>
    <scope>NUCLEOTIDE SEQUENCE [LARGE SCALE GENOMIC DNA]</scope>
    <source>
        <strain evidence="2">cv. Punajuju</strain>
        <tissue evidence="1">Leaves</tissue>
    </source>
</reference>
<protein>
    <submittedName>
        <fullName evidence="1">Uncharacterized protein</fullName>
    </submittedName>
</protein>
<reference evidence="2" key="1">
    <citation type="journal article" date="2022" name="Mol. Ecol. Resour.">
        <title>The genomes of chicory, endive, great burdock and yacon provide insights into Asteraceae palaeo-polyploidization history and plant inulin production.</title>
        <authorList>
            <person name="Fan W."/>
            <person name="Wang S."/>
            <person name="Wang H."/>
            <person name="Wang A."/>
            <person name="Jiang F."/>
            <person name="Liu H."/>
            <person name="Zhao H."/>
            <person name="Xu D."/>
            <person name="Zhang Y."/>
        </authorList>
    </citation>
    <scope>NUCLEOTIDE SEQUENCE [LARGE SCALE GENOMIC DNA]</scope>
    <source>
        <strain evidence="2">cv. Punajuju</strain>
    </source>
</reference>
<evidence type="ECO:0000313" key="2">
    <source>
        <dbReference type="Proteomes" id="UP001055811"/>
    </source>
</evidence>
<keyword evidence="2" id="KW-1185">Reference proteome</keyword>
<sequence>MPSTSHAMLDSRTTHHQERRQTKAHSERKRQQKCFRERNEGIKGILKLLSGHFHISCIFELKKEEFASITVVVFRSVFCNGGLTVSGFSLSWLSLYFVVKARFNSVQLLSISINTLVMWKKFTILVV</sequence>
<accession>A0ACB8YX55</accession>
<gene>
    <name evidence="1" type="ORF">L2E82_47858</name>
</gene>
<organism evidence="1 2">
    <name type="scientific">Cichorium intybus</name>
    <name type="common">Chicory</name>
    <dbReference type="NCBI Taxonomy" id="13427"/>
    <lineage>
        <taxon>Eukaryota</taxon>
        <taxon>Viridiplantae</taxon>
        <taxon>Streptophyta</taxon>
        <taxon>Embryophyta</taxon>
        <taxon>Tracheophyta</taxon>
        <taxon>Spermatophyta</taxon>
        <taxon>Magnoliopsida</taxon>
        <taxon>eudicotyledons</taxon>
        <taxon>Gunneridae</taxon>
        <taxon>Pentapetalae</taxon>
        <taxon>asterids</taxon>
        <taxon>campanulids</taxon>
        <taxon>Asterales</taxon>
        <taxon>Asteraceae</taxon>
        <taxon>Cichorioideae</taxon>
        <taxon>Cichorieae</taxon>
        <taxon>Cichoriinae</taxon>
        <taxon>Cichorium</taxon>
    </lineage>
</organism>
<evidence type="ECO:0000313" key="1">
    <source>
        <dbReference type="EMBL" id="KAI3689888.1"/>
    </source>
</evidence>
<name>A0ACB8YX55_CICIN</name>